<dbReference type="AlphaFoldDB" id="A0A813SGK7"/>
<comment type="caution">
    <text evidence="1">The sequence shown here is derived from an EMBL/GenBank/DDBJ whole genome shotgun (WGS) entry which is preliminary data.</text>
</comment>
<gene>
    <name evidence="1" type="ORF">OXX778_LOCUS6375</name>
</gene>
<name>A0A813SGK7_9BILA</name>
<dbReference type="Proteomes" id="UP000663879">
    <property type="component" value="Unassembled WGS sequence"/>
</dbReference>
<organism evidence="1 2">
    <name type="scientific">Brachionus calyciflorus</name>
    <dbReference type="NCBI Taxonomy" id="104777"/>
    <lineage>
        <taxon>Eukaryota</taxon>
        <taxon>Metazoa</taxon>
        <taxon>Spiralia</taxon>
        <taxon>Gnathifera</taxon>
        <taxon>Rotifera</taxon>
        <taxon>Eurotatoria</taxon>
        <taxon>Monogononta</taxon>
        <taxon>Pseudotrocha</taxon>
        <taxon>Ploima</taxon>
        <taxon>Brachionidae</taxon>
        <taxon>Brachionus</taxon>
    </lineage>
</organism>
<proteinExistence type="predicted"/>
<protein>
    <submittedName>
        <fullName evidence="1">Uncharacterized protein</fullName>
    </submittedName>
</protein>
<sequence length="796" mass="94044">MSKGLEMSIKIMCIFDHCHYESSKYGAYVTHISRFHRFDLGKKEIKENLVCSLEDGDFLMLNARNSIGSIREEEEDFSEFLTNEDIRNKEDGQNENNCSNQQNELFEDDIKNLYMMKYLEFYSFHLVPKNVCDKIFETVLFFIKINNQNIVKIIEECNKNYQNTQGINVSHFIQNENIIGKTHEILKTDLKKEQWKKESIFYVRPIEICIKSDKKFHYVPILDKLKSILSKNEIYESITKQSSNNSRQITSFNDSNNFKNNLLFNSNEFTIQIKLFIDDFNLFNPLGDNRKKNRLTGIYFRVGNLPNLYQSADYFTQLALLFDSNILDEFVYSKILERFINDLKKLENEGLEIMKNEKLLKFRGTLSFICADNLGANKIGGFVESFQQSVKGYCRFCYGDIEFIQENFKDSDFKKRTPEEYEKDLTEKQNGIKTKCAFNQLSYFHCINGLPPDIMHNFLEGVLVYEFGLLMNYLNSIKFLSVKELNESLEKFNYNRNDLKNKIPNNHFTSTSLKTKYGFKLSATHFWTLIRIFPLIYGESLKDDEVFLNFILLVEIFRDLNGTILNEELILSIEERIDQYLKTLKLLHGINLTAKHHMIIHSGRCIRDFGPPHQYSTMRFESTHKKFKNIYERTNNSINVTKSLATRHQNLQLFYFNSENYFKDCEYGPETQNNSLYSLIKDLRGRDVIAFKWVNLNGIEYYEDFIIVIKKNNTNLPIFGKIDLIYSKNNKLFFMVYKLKTLCYLEHFLGFHVVDENTERLHFHLTPNELKNNFHPLSIYLVDGQKIVQPKYPIEE</sequence>
<evidence type="ECO:0000313" key="2">
    <source>
        <dbReference type="Proteomes" id="UP000663879"/>
    </source>
</evidence>
<dbReference type="PANTHER" id="PTHR46579:SF1">
    <property type="entry name" value="F5_8 TYPE C DOMAIN-CONTAINING PROTEIN"/>
    <property type="match status" value="1"/>
</dbReference>
<dbReference type="OrthoDB" id="10044445at2759"/>
<dbReference type="PANTHER" id="PTHR46579">
    <property type="entry name" value="F5/8 TYPE C DOMAIN-CONTAINING PROTEIN-RELATED"/>
    <property type="match status" value="1"/>
</dbReference>
<reference evidence="1" key="1">
    <citation type="submission" date="2021-02" db="EMBL/GenBank/DDBJ databases">
        <authorList>
            <person name="Nowell W R."/>
        </authorList>
    </citation>
    <scope>NUCLEOTIDE SEQUENCE</scope>
    <source>
        <strain evidence="1">Ploen Becks lab</strain>
    </source>
</reference>
<accession>A0A813SGK7</accession>
<keyword evidence="2" id="KW-1185">Reference proteome</keyword>
<dbReference type="EMBL" id="CAJNOC010000750">
    <property type="protein sequence ID" value="CAF0799181.1"/>
    <property type="molecule type" value="Genomic_DNA"/>
</dbReference>
<evidence type="ECO:0000313" key="1">
    <source>
        <dbReference type="EMBL" id="CAF0799181.1"/>
    </source>
</evidence>